<dbReference type="RefSeq" id="WP_008462109.1">
    <property type="nucleotide sequence ID" value="NZ_VUMW01000001.1"/>
</dbReference>
<sequence length="133" mass="15471">MSSDNESTATLTDDDLIDILSNILTPQQLDQVQAAKHHQGVTKIIWHGKARYGNVDIYLSKRMLNALRGVSITAGYTIMYTLLSKVWPYEASIEEKQMAKFIITNYIKHTEKGFSYGRKFIFRSWKFKGWRYQ</sequence>
<dbReference type="Proteomes" id="UP000452141">
    <property type="component" value="Unassembled WGS sequence"/>
</dbReference>
<gene>
    <name evidence="1" type="ORF">FYJ61_00940</name>
</gene>
<comment type="caution">
    <text evidence="1">The sequence shown here is derived from an EMBL/GenBank/DDBJ whole genome shotgun (WGS) entry which is preliminary data.</text>
</comment>
<dbReference type="EMBL" id="VUMW01000001">
    <property type="protein sequence ID" value="MST79071.1"/>
    <property type="molecule type" value="Genomic_DNA"/>
</dbReference>
<accession>A0A844FKL4</accession>
<reference evidence="1 2" key="1">
    <citation type="submission" date="2019-08" db="EMBL/GenBank/DDBJ databases">
        <title>In-depth cultivation of the pig gut microbiome towards novel bacterial diversity and tailored functional studies.</title>
        <authorList>
            <person name="Wylensek D."/>
            <person name="Hitch T.C.A."/>
            <person name="Clavel T."/>
        </authorList>
    </citation>
    <scope>NUCLEOTIDE SEQUENCE [LARGE SCALE GENOMIC DNA]</scope>
    <source>
        <strain evidence="1 2">WCA-470BD-2E</strain>
    </source>
</reference>
<proteinExistence type="predicted"/>
<dbReference type="AlphaFoldDB" id="A0A844FKL4"/>
<protein>
    <submittedName>
        <fullName evidence="1">Uncharacterized protein</fullName>
    </submittedName>
</protein>
<organism evidence="1 2">
    <name type="scientific">Lactobacillus equicursoris</name>
    <dbReference type="NCBI Taxonomy" id="420645"/>
    <lineage>
        <taxon>Bacteria</taxon>
        <taxon>Bacillati</taxon>
        <taxon>Bacillota</taxon>
        <taxon>Bacilli</taxon>
        <taxon>Lactobacillales</taxon>
        <taxon>Lactobacillaceae</taxon>
        <taxon>Lactobacillus</taxon>
    </lineage>
</organism>
<evidence type="ECO:0000313" key="1">
    <source>
        <dbReference type="EMBL" id="MST79071.1"/>
    </source>
</evidence>
<name>A0A844FKL4_9LACO</name>
<evidence type="ECO:0000313" key="2">
    <source>
        <dbReference type="Proteomes" id="UP000452141"/>
    </source>
</evidence>